<evidence type="ECO:0000313" key="4">
    <source>
        <dbReference type="EMBL" id="EPS42128.1"/>
    </source>
</evidence>
<evidence type="ECO:0000256" key="2">
    <source>
        <dbReference type="SAM" id="Phobius"/>
    </source>
</evidence>
<dbReference type="PANTHER" id="PTHR10963:SF55">
    <property type="entry name" value="GLYCOSIDE HYDROLASE FAMILY 16 PROTEIN"/>
    <property type="match status" value="1"/>
</dbReference>
<feature type="domain" description="GH16" evidence="3">
    <location>
        <begin position="130"/>
        <end position="415"/>
    </location>
</feature>
<proteinExistence type="inferred from homology"/>
<dbReference type="InterPro" id="IPR050546">
    <property type="entry name" value="Glycosyl_Hydrlase_16"/>
</dbReference>
<keyword evidence="5" id="KW-1185">Reference proteome</keyword>
<dbReference type="GO" id="GO:0005975">
    <property type="term" value="P:carbohydrate metabolic process"/>
    <property type="evidence" value="ECO:0007669"/>
    <property type="project" value="InterPro"/>
</dbReference>
<comment type="caution">
    <text evidence="4">The sequence shown here is derived from an EMBL/GenBank/DDBJ whole genome shotgun (WGS) entry which is preliminary data.</text>
</comment>
<keyword evidence="2" id="KW-0472">Membrane</keyword>
<feature type="transmembrane region" description="Helical" evidence="2">
    <location>
        <begin position="71"/>
        <end position="89"/>
    </location>
</feature>
<dbReference type="OrthoDB" id="4781at2759"/>
<sequence length="417" mass="46880">MAASRTASVAEFPTIQSRPRSLWNPSEAGDSFLRETKGPVIRRRFKNQRLVGPYDKPWLEVKDPRASFPNIIFWSGMVISCLIGGFIIWRNYDSVPKTEFCLSFEDNFETLDLNNWRREVQVGGFGTGSFDWTTTDDRNSYVDEQGLHIVPTLTTHDTNITPDQLFDGYTLNLTRDGSCTAPKSTPNLNLTCTAVSNYTSGATIPPVRSARLSTEGKHSIRYGRVEVVAKIGKGDWYWPAIWMMPEMGGAYGPWPASGEIDLAEFRGNNPKYYGEGGRDAVQSTIHWGPNKLHNRFWQTTAKLFQWKFPRGSTMWTRGGFQNILDGGGNRLADPWSQTGRASTPFDQKFFLILNVAVGGTNGYFLDGTGGKSWTDYSNTNVREFALANTTWYPTWDMKDGGMVVRSVKMWNLGKCPS</sequence>
<dbReference type="Gene3D" id="2.60.120.200">
    <property type="match status" value="1"/>
</dbReference>
<dbReference type="InterPro" id="IPR000757">
    <property type="entry name" value="Beta-glucanase-like"/>
</dbReference>
<accession>S8BRL1</accession>
<protein>
    <recommendedName>
        <fullName evidence="3">GH16 domain-containing protein</fullName>
    </recommendedName>
</protein>
<reference evidence="5" key="2">
    <citation type="submission" date="2013-04" db="EMBL/GenBank/DDBJ databases">
        <title>Genomic mechanisms accounting for the adaptation to parasitism in nematode-trapping fungi.</title>
        <authorList>
            <person name="Ahren D.G."/>
        </authorList>
    </citation>
    <scope>NUCLEOTIDE SEQUENCE [LARGE SCALE GENOMIC DNA]</scope>
    <source>
        <strain evidence="5">CBS 200.50</strain>
    </source>
</reference>
<reference evidence="4 5" key="1">
    <citation type="journal article" date="2013" name="PLoS Genet.">
        <title>Genomic mechanisms accounting for the adaptation to parasitism in nematode-trapping fungi.</title>
        <authorList>
            <person name="Meerupati T."/>
            <person name="Andersson K.M."/>
            <person name="Friman E."/>
            <person name="Kumar D."/>
            <person name="Tunlid A."/>
            <person name="Ahren D."/>
        </authorList>
    </citation>
    <scope>NUCLEOTIDE SEQUENCE [LARGE SCALE GENOMIC DNA]</scope>
    <source>
        <strain evidence="4 5">CBS 200.50</strain>
    </source>
</reference>
<dbReference type="InterPro" id="IPR013320">
    <property type="entry name" value="ConA-like_dom_sf"/>
</dbReference>
<dbReference type="STRING" id="1284197.S8BRL1"/>
<dbReference type="HOGENOM" id="CLU_019533_1_2_1"/>
<comment type="similarity">
    <text evidence="1">Belongs to the glycosyl hydrolase 16 family.</text>
</comment>
<evidence type="ECO:0000313" key="5">
    <source>
        <dbReference type="Proteomes" id="UP000015100"/>
    </source>
</evidence>
<dbReference type="EMBL" id="AQGS01000129">
    <property type="protein sequence ID" value="EPS42128.1"/>
    <property type="molecule type" value="Genomic_DNA"/>
</dbReference>
<dbReference type="Proteomes" id="UP000015100">
    <property type="component" value="Unassembled WGS sequence"/>
</dbReference>
<dbReference type="SUPFAM" id="SSF49899">
    <property type="entry name" value="Concanavalin A-like lectins/glucanases"/>
    <property type="match status" value="1"/>
</dbReference>
<evidence type="ECO:0000256" key="1">
    <source>
        <dbReference type="ARBA" id="ARBA00006865"/>
    </source>
</evidence>
<gene>
    <name evidence="4" type="ORF">H072_3862</name>
</gene>
<dbReference type="PROSITE" id="PS51762">
    <property type="entry name" value="GH16_2"/>
    <property type="match status" value="1"/>
</dbReference>
<dbReference type="eggNOG" id="ENOG502QRX5">
    <property type="taxonomic scope" value="Eukaryota"/>
</dbReference>
<keyword evidence="2" id="KW-0812">Transmembrane</keyword>
<keyword evidence="2" id="KW-1133">Transmembrane helix</keyword>
<dbReference type="Pfam" id="PF00722">
    <property type="entry name" value="Glyco_hydro_16"/>
    <property type="match status" value="1"/>
</dbReference>
<dbReference type="OMA" id="HCTNDAF"/>
<dbReference type="GO" id="GO:0004553">
    <property type="term" value="F:hydrolase activity, hydrolyzing O-glycosyl compounds"/>
    <property type="evidence" value="ECO:0007669"/>
    <property type="project" value="InterPro"/>
</dbReference>
<dbReference type="PANTHER" id="PTHR10963">
    <property type="entry name" value="GLYCOSYL HYDROLASE-RELATED"/>
    <property type="match status" value="1"/>
</dbReference>
<dbReference type="AlphaFoldDB" id="S8BRL1"/>
<evidence type="ECO:0000259" key="3">
    <source>
        <dbReference type="PROSITE" id="PS51762"/>
    </source>
</evidence>
<organism evidence="4 5">
    <name type="scientific">Dactylellina haptotyla (strain CBS 200.50)</name>
    <name type="common">Nematode-trapping fungus</name>
    <name type="synonym">Monacrosporium haptotylum</name>
    <dbReference type="NCBI Taxonomy" id="1284197"/>
    <lineage>
        <taxon>Eukaryota</taxon>
        <taxon>Fungi</taxon>
        <taxon>Dikarya</taxon>
        <taxon>Ascomycota</taxon>
        <taxon>Pezizomycotina</taxon>
        <taxon>Orbiliomycetes</taxon>
        <taxon>Orbiliales</taxon>
        <taxon>Orbiliaceae</taxon>
        <taxon>Dactylellina</taxon>
    </lineage>
</organism>
<name>S8BRL1_DACHA</name>